<keyword evidence="1" id="KW-1133">Transmembrane helix</keyword>
<dbReference type="STRING" id="1416801.SAMN05192553_108118"/>
<feature type="transmembrane region" description="Helical" evidence="1">
    <location>
        <begin position="76"/>
        <end position="94"/>
    </location>
</feature>
<evidence type="ECO:0008006" key="4">
    <source>
        <dbReference type="Google" id="ProtNLM"/>
    </source>
</evidence>
<feature type="transmembrane region" description="Helical" evidence="1">
    <location>
        <begin position="367"/>
        <end position="395"/>
    </location>
</feature>
<protein>
    <recommendedName>
        <fullName evidence="4">O-antigen ligase like membrane protein</fullName>
    </recommendedName>
</protein>
<evidence type="ECO:0000313" key="3">
    <source>
        <dbReference type="Proteomes" id="UP000199403"/>
    </source>
</evidence>
<name>A0A1H7B639_9BACT</name>
<organism evidence="2 3">
    <name type="scientific">Cyclobacterium xiamenense</name>
    <dbReference type="NCBI Taxonomy" id="1297121"/>
    <lineage>
        <taxon>Bacteria</taxon>
        <taxon>Pseudomonadati</taxon>
        <taxon>Bacteroidota</taxon>
        <taxon>Cytophagia</taxon>
        <taxon>Cytophagales</taxon>
        <taxon>Cyclobacteriaceae</taxon>
        <taxon>Cyclobacterium</taxon>
    </lineage>
</organism>
<dbReference type="Proteomes" id="UP000199403">
    <property type="component" value="Unassembled WGS sequence"/>
</dbReference>
<feature type="transmembrane region" description="Helical" evidence="1">
    <location>
        <begin position="194"/>
        <end position="210"/>
    </location>
</feature>
<evidence type="ECO:0000313" key="2">
    <source>
        <dbReference type="EMBL" id="SEJ68875.1"/>
    </source>
</evidence>
<feature type="transmembrane region" description="Helical" evidence="1">
    <location>
        <begin position="171"/>
        <end position="188"/>
    </location>
</feature>
<keyword evidence="1" id="KW-0812">Transmembrane</keyword>
<dbReference type="AlphaFoldDB" id="A0A1H7B639"/>
<sequence>MNTIEYSINYQKYVNELNFNYKVFWASVLLYSISGGLGNTFIESLYKIEQFFQMIALLGIFYSTYHIVQFRSPNKVISILLVIYFIWVIFITFYGFEYTYQSTKSVIFGGVFKYLFPLLLFFPRNLFFYKKLFSVIFVLAIAYIVYNLLFFEEVTTHYETNVNEKFIFEGFTRNFGIPLGFLLFTYIYHSKTKNLTVLLGVLFMVGVAAYRARRSIMVVGVVYLLIFLVILYLYSNRKVLMAMLFGVLLLVASAFAGQIYQKLRFTFFEKIEERSTENTREYVELAFYRDFELQDWIIGRGINGTYWCPNIDVNDTTGYRRMIETDYLNMILKGGSILLVLILVISIPAAFKAFFYSKNLLSKAAGIWIILWILSLYPMNVFIFSVNYMIFWIAVGIGYSRDIRYLSDETIKEAFKQ</sequence>
<feature type="transmembrane region" description="Helical" evidence="1">
    <location>
        <begin position="217"/>
        <end position="234"/>
    </location>
</feature>
<dbReference type="EMBL" id="FNZH01000008">
    <property type="protein sequence ID" value="SEJ68875.1"/>
    <property type="molecule type" value="Genomic_DNA"/>
</dbReference>
<feature type="transmembrane region" description="Helical" evidence="1">
    <location>
        <begin position="51"/>
        <end position="70"/>
    </location>
</feature>
<feature type="transmembrane region" description="Helical" evidence="1">
    <location>
        <begin position="23"/>
        <end position="42"/>
    </location>
</feature>
<accession>A0A1H7B639</accession>
<feature type="transmembrane region" description="Helical" evidence="1">
    <location>
        <begin position="240"/>
        <end position="260"/>
    </location>
</feature>
<keyword evidence="1" id="KW-0472">Membrane</keyword>
<proteinExistence type="predicted"/>
<feature type="transmembrane region" description="Helical" evidence="1">
    <location>
        <begin position="330"/>
        <end position="355"/>
    </location>
</feature>
<evidence type="ECO:0000256" key="1">
    <source>
        <dbReference type="SAM" id="Phobius"/>
    </source>
</evidence>
<feature type="transmembrane region" description="Helical" evidence="1">
    <location>
        <begin position="132"/>
        <end position="151"/>
    </location>
</feature>
<keyword evidence="3" id="KW-1185">Reference proteome</keyword>
<reference evidence="3" key="1">
    <citation type="submission" date="2016-10" db="EMBL/GenBank/DDBJ databases">
        <authorList>
            <person name="Varghese N."/>
            <person name="Submissions S."/>
        </authorList>
    </citation>
    <scope>NUCLEOTIDE SEQUENCE [LARGE SCALE GENOMIC DNA]</scope>
    <source>
        <strain evidence="3">IBRC-M 10761</strain>
    </source>
</reference>
<gene>
    <name evidence="2" type="ORF">SAMN05192553_108118</name>
</gene>
<feature type="transmembrane region" description="Helical" evidence="1">
    <location>
        <begin position="106"/>
        <end position="126"/>
    </location>
</feature>